<sequence length="196" mass="19879">MTAPRTDPAAPGAAPMTPQRPATPGAKQWPGMYEGVVVSAVDPTGVGRLMVRVPEVLGDDNPVWAAPLTPMAGPDCGMYVVPPPGSGVWVRFQDDDPDRPVVVGFRRGSSGDVPPAAGDTPPGIPQIVLATPTGNSLVISDLPGPSGGIKLQLHGGNGPYLKINETSIELSCGPGLATVQLVGPQVTVNGGALTVL</sequence>
<dbReference type="InterPro" id="IPR006531">
    <property type="entry name" value="Gp5/Vgr_OB"/>
</dbReference>
<dbReference type="RefSeq" id="WP_052413604.1">
    <property type="nucleotide sequence ID" value="NZ_CP009438.1"/>
</dbReference>
<dbReference type="HOGENOM" id="CLU_019505_1_0_11"/>
<evidence type="ECO:0000256" key="1">
    <source>
        <dbReference type="SAM" id="MobiDB-lite"/>
    </source>
</evidence>
<dbReference type="OrthoDB" id="9762420at2"/>
<dbReference type="Gene3D" id="2.40.50.230">
    <property type="entry name" value="Gp5 N-terminal domain"/>
    <property type="match status" value="1"/>
</dbReference>
<dbReference type="Proteomes" id="UP000029482">
    <property type="component" value="Chromosome"/>
</dbReference>
<feature type="domain" description="Gp5/Type VI secretion system Vgr protein OB-fold" evidence="2">
    <location>
        <begin position="33"/>
        <end position="104"/>
    </location>
</feature>
<evidence type="ECO:0000259" key="2">
    <source>
        <dbReference type="Pfam" id="PF04717"/>
    </source>
</evidence>
<evidence type="ECO:0000313" key="4">
    <source>
        <dbReference type="Proteomes" id="UP000029482"/>
    </source>
</evidence>
<dbReference type="eggNOG" id="COG3501">
    <property type="taxonomic scope" value="Bacteria"/>
</dbReference>
<dbReference type="Pfam" id="PF04717">
    <property type="entry name" value="Phage_base_V"/>
    <property type="match status" value="1"/>
</dbReference>
<dbReference type="EMBL" id="CP009438">
    <property type="protein sequence ID" value="AIR96866.1"/>
    <property type="molecule type" value="Genomic_DNA"/>
</dbReference>
<dbReference type="SUPFAM" id="SSF69255">
    <property type="entry name" value="gp5 N-terminal domain-like"/>
    <property type="match status" value="1"/>
</dbReference>
<dbReference type="AlphaFoldDB" id="A0A089X4X0"/>
<dbReference type="InterPro" id="IPR037026">
    <property type="entry name" value="Vgr_OB-fold_dom_sf"/>
</dbReference>
<name>A0A089X4X0_STRGA</name>
<protein>
    <recommendedName>
        <fullName evidence="2">Gp5/Type VI secretion system Vgr protein OB-fold domain-containing protein</fullName>
    </recommendedName>
</protein>
<dbReference type="KEGG" id="sgu:SGLAU_04200"/>
<organism evidence="3 4">
    <name type="scientific">Streptomyces glaucescens</name>
    <dbReference type="NCBI Taxonomy" id="1907"/>
    <lineage>
        <taxon>Bacteria</taxon>
        <taxon>Bacillati</taxon>
        <taxon>Actinomycetota</taxon>
        <taxon>Actinomycetes</taxon>
        <taxon>Kitasatosporales</taxon>
        <taxon>Streptomycetaceae</taxon>
        <taxon>Streptomyces</taxon>
    </lineage>
</organism>
<reference evidence="4" key="1">
    <citation type="journal article" date="2015" name="J. Biotechnol.">
        <title>Complete genome sequence of the actinobacterium Streptomyces glaucescens GLA.O (DSM 40922) consisting of a linear chromosome and one linear plasmid.</title>
        <authorList>
            <person name="Ortseifen V."/>
            <person name="Winkler A."/>
            <person name="Albersmeier A."/>
            <person name="Wendler S."/>
            <person name="Puhler A."/>
            <person name="Kalinowski J."/>
            <person name="Ruckert C."/>
        </authorList>
    </citation>
    <scope>NUCLEOTIDE SEQUENCE [LARGE SCALE GENOMIC DNA]</scope>
    <source>
        <strain evidence="4">DSM 40922 / GLA O</strain>
    </source>
</reference>
<evidence type="ECO:0000313" key="3">
    <source>
        <dbReference type="EMBL" id="AIR96866.1"/>
    </source>
</evidence>
<feature type="region of interest" description="Disordered" evidence="1">
    <location>
        <begin position="1"/>
        <end position="28"/>
    </location>
</feature>
<accession>A0A089X4X0</accession>
<dbReference type="STRING" id="1907.SGLAU_04200"/>
<gene>
    <name evidence="3" type="ORF">SGLAU_04200</name>
</gene>
<keyword evidence="4" id="KW-1185">Reference proteome</keyword>
<proteinExistence type="predicted"/>